<protein>
    <submittedName>
        <fullName evidence="2">Alkylated DNA repair dioxygenase AlkB</fullName>
    </submittedName>
</protein>
<dbReference type="SUPFAM" id="SSF51197">
    <property type="entry name" value="Clavaminate synthase-like"/>
    <property type="match status" value="1"/>
</dbReference>
<gene>
    <name evidence="2" type="ORF">IQ26_05489</name>
</gene>
<dbReference type="Gene3D" id="2.60.120.590">
    <property type="entry name" value="Alpha-ketoglutarate-dependent dioxygenase AlkB-like"/>
    <property type="match status" value="1"/>
</dbReference>
<dbReference type="InterPro" id="IPR037151">
    <property type="entry name" value="AlkB-like_sf"/>
</dbReference>
<feature type="domain" description="Fe2OG dioxygenase" evidence="1">
    <location>
        <begin position="189"/>
        <end position="280"/>
    </location>
</feature>
<evidence type="ECO:0000313" key="3">
    <source>
        <dbReference type="Proteomes" id="UP000317122"/>
    </source>
</evidence>
<dbReference type="GO" id="GO:0070988">
    <property type="term" value="P:demethylation"/>
    <property type="evidence" value="ECO:0007669"/>
    <property type="project" value="InterPro"/>
</dbReference>
<comment type="caution">
    <text evidence="2">The sequence shown here is derived from an EMBL/GenBank/DDBJ whole genome shotgun (WGS) entry which is preliminary data.</text>
</comment>
<dbReference type="InterPro" id="IPR005123">
    <property type="entry name" value="Oxoglu/Fe-dep_dioxygenase_dom"/>
</dbReference>
<evidence type="ECO:0000259" key="1">
    <source>
        <dbReference type="PROSITE" id="PS51471"/>
    </source>
</evidence>
<dbReference type="InterPro" id="IPR032857">
    <property type="entry name" value="ALKBH4"/>
</dbReference>
<keyword evidence="2" id="KW-0560">Oxidoreductase</keyword>
<dbReference type="Proteomes" id="UP000317122">
    <property type="component" value="Unassembled WGS sequence"/>
</dbReference>
<dbReference type="PROSITE" id="PS51471">
    <property type="entry name" value="FE2OG_OXY"/>
    <property type="match status" value="1"/>
</dbReference>
<dbReference type="EMBL" id="VLKT01000041">
    <property type="protein sequence ID" value="TWI28013.1"/>
    <property type="molecule type" value="Genomic_DNA"/>
</dbReference>
<reference evidence="2 3" key="1">
    <citation type="journal article" date="2015" name="Stand. Genomic Sci.">
        <title>Genomic Encyclopedia of Bacterial and Archaeal Type Strains, Phase III: the genomes of soil and plant-associated and newly described type strains.</title>
        <authorList>
            <person name="Whitman W.B."/>
            <person name="Woyke T."/>
            <person name="Klenk H.P."/>
            <person name="Zhou Y."/>
            <person name="Lilburn T.G."/>
            <person name="Beck B.J."/>
            <person name="De Vos P."/>
            <person name="Vandamme P."/>
            <person name="Eisen J.A."/>
            <person name="Garrity G."/>
            <person name="Hugenholtz P."/>
            <person name="Kyrpides N.C."/>
        </authorList>
    </citation>
    <scope>NUCLEOTIDE SEQUENCE [LARGE SCALE GENOMIC DNA]</scope>
    <source>
        <strain evidence="2 3">CGMCC 1.2546</strain>
    </source>
</reference>
<dbReference type="PANTHER" id="PTHR12463:SF1">
    <property type="entry name" value="2-OXOGLUTARATE AND FE-DEPENDENT OXYGENASE FAMILY PROTEIN"/>
    <property type="match status" value="1"/>
</dbReference>
<dbReference type="AlphaFoldDB" id="A0A562N7B7"/>
<sequence>MQPRSAAARRRNHSDVRLGRTTRRGFWSLDRNSCFGWRLTAFPNTRFRLVREMEVLIRPASRLQGLAAAGHLHQLGLMPSIKTRQPEFAGQGDLFRAPDFRVLDDLPEGFRYRPELITAQEEAELVRQLESLPFQPFDFHGHLANRRVAGFGLRYDFDQRKVVEALAIPAFLMPLRQKVAAFAQLPVDAFVQVLINEYRPGAGIGWHRDKPHFDAVAGVSLLAPCSFRLRRKNGTRWDRQTIVIEPRSAYLMTGPARNEWEHSIPPVAAHRYSITLRTLRSSKLVAR</sequence>
<keyword evidence="3" id="KW-1185">Reference proteome</keyword>
<keyword evidence="2" id="KW-0223">Dioxygenase</keyword>
<proteinExistence type="predicted"/>
<dbReference type="PANTHER" id="PTHR12463">
    <property type="entry name" value="OXYGENASE-RELATED"/>
    <property type="match status" value="1"/>
</dbReference>
<dbReference type="GO" id="GO:0032451">
    <property type="term" value="F:demethylase activity"/>
    <property type="evidence" value="ECO:0007669"/>
    <property type="project" value="TreeGrafter"/>
</dbReference>
<dbReference type="Pfam" id="PF13532">
    <property type="entry name" value="2OG-FeII_Oxy_2"/>
    <property type="match status" value="1"/>
</dbReference>
<dbReference type="GO" id="GO:0051213">
    <property type="term" value="F:dioxygenase activity"/>
    <property type="evidence" value="ECO:0007669"/>
    <property type="project" value="UniProtKB-KW"/>
</dbReference>
<organism evidence="2 3">
    <name type="scientific">Mesorhizobium tianshanense</name>
    <dbReference type="NCBI Taxonomy" id="39844"/>
    <lineage>
        <taxon>Bacteria</taxon>
        <taxon>Pseudomonadati</taxon>
        <taxon>Pseudomonadota</taxon>
        <taxon>Alphaproteobacteria</taxon>
        <taxon>Hyphomicrobiales</taxon>
        <taxon>Phyllobacteriaceae</taxon>
        <taxon>Mesorhizobium</taxon>
    </lineage>
</organism>
<name>A0A562N7B7_9HYPH</name>
<dbReference type="InterPro" id="IPR027450">
    <property type="entry name" value="AlkB-like"/>
</dbReference>
<accession>A0A562N7B7</accession>
<evidence type="ECO:0000313" key="2">
    <source>
        <dbReference type="EMBL" id="TWI28013.1"/>
    </source>
</evidence>